<reference evidence="13 14" key="1">
    <citation type="journal article" date="2017" name="BMC Genomics">
        <title>Comparative genomic and phylogenomic analyses of the Bifidobacteriaceae family.</title>
        <authorList>
            <person name="Lugli G.A."/>
            <person name="Milani C."/>
            <person name="Turroni F."/>
            <person name="Duranti S."/>
            <person name="Mancabelli L."/>
            <person name="Mangifesta M."/>
            <person name="Ferrario C."/>
            <person name="Modesto M."/>
            <person name="Mattarelli P."/>
            <person name="Jiri K."/>
            <person name="van Sinderen D."/>
            <person name="Ventura M."/>
        </authorList>
    </citation>
    <scope>NUCLEOTIDE SEQUENCE [LARGE SCALE GENOMIC DNA]</scope>
    <source>
        <strain evidence="13 14">DSM 24744</strain>
    </source>
</reference>
<evidence type="ECO:0000256" key="10">
    <source>
        <dbReference type="ARBA" id="ARBA00063837"/>
    </source>
</evidence>
<dbReference type="InterPro" id="IPR050086">
    <property type="entry name" value="MetN_ABC_transporter-like"/>
</dbReference>
<evidence type="ECO:0000259" key="12">
    <source>
        <dbReference type="PROSITE" id="PS50893"/>
    </source>
</evidence>
<dbReference type="PANTHER" id="PTHR43166">
    <property type="entry name" value="AMINO ACID IMPORT ATP-BINDING PROTEIN"/>
    <property type="match status" value="1"/>
</dbReference>
<keyword evidence="8" id="KW-0472">Membrane</keyword>
<evidence type="ECO:0000313" key="14">
    <source>
        <dbReference type="Proteomes" id="UP000216454"/>
    </source>
</evidence>
<gene>
    <name evidence="13" type="ORF">PSSU_0862</name>
</gene>
<dbReference type="Gene3D" id="3.40.50.300">
    <property type="entry name" value="P-loop containing nucleotide triphosphate hydrolases"/>
    <property type="match status" value="1"/>
</dbReference>
<dbReference type="GO" id="GO:0005524">
    <property type="term" value="F:ATP binding"/>
    <property type="evidence" value="ECO:0007669"/>
    <property type="project" value="UniProtKB-KW"/>
</dbReference>
<protein>
    <submittedName>
        <fullName evidence="13">Methionine ABC transporter ATP-binding protein</fullName>
    </submittedName>
</protein>
<organism evidence="13 14">
    <name type="scientific">Pseudoscardovia suis</name>
    <dbReference type="NCBI Taxonomy" id="987063"/>
    <lineage>
        <taxon>Bacteria</taxon>
        <taxon>Bacillati</taxon>
        <taxon>Actinomycetota</taxon>
        <taxon>Actinomycetes</taxon>
        <taxon>Bifidobacteriales</taxon>
        <taxon>Bifidobacteriaceae</taxon>
        <taxon>Pseudoscardovia</taxon>
    </lineage>
</organism>
<dbReference type="AlphaFoldDB" id="A0A261EYX9"/>
<keyword evidence="3" id="KW-1003">Cell membrane</keyword>
<feature type="compositionally biased region" description="Low complexity" evidence="11">
    <location>
        <begin position="1"/>
        <end position="20"/>
    </location>
</feature>
<feature type="region of interest" description="Disordered" evidence="11">
    <location>
        <begin position="1"/>
        <end position="26"/>
    </location>
</feature>
<dbReference type="GO" id="GO:0016887">
    <property type="term" value="F:ATP hydrolysis activity"/>
    <property type="evidence" value="ECO:0007669"/>
    <property type="project" value="InterPro"/>
</dbReference>
<dbReference type="GO" id="GO:0006865">
    <property type="term" value="P:amino acid transport"/>
    <property type="evidence" value="ECO:0007669"/>
    <property type="project" value="UniProtKB-KW"/>
</dbReference>
<comment type="similarity">
    <text evidence="1">Belongs to the ABC transporter superfamily.</text>
</comment>
<dbReference type="InterPro" id="IPR045865">
    <property type="entry name" value="ACT-like_dom_sf"/>
</dbReference>
<dbReference type="InterPro" id="IPR018449">
    <property type="entry name" value="NIL_domain"/>
</dbReference>
<evidence type="ECO:0000256" key="8">
    <source>
        <dbReference type="ARBA" id="ARBA00023136"/>
    </source>
</evidence>
<dbReference type="EMBL" id="MWWQ01000006">
    <property type="protein sequence ID" value="OZG52079.1"/>
    <property type="molecule type" value="Genomic_DNA"/>
</dbReference>
<dbReference type="PANTHER" id="PTHR43166:SF30">
    <property type="entry name" value="METHIONINE IMPORT ATP-BINDING PROTEIN METN"/>
    <property type="match status" value="1"/>
</dbReference>
<keyword evidence="7" id="KW-0029">Amino-acid transport</keyword>
<dbReference type="GO" id="GO:0005886">
    <property type="term" value="C:plasma membrane"/>
    <property type="evidence" value="ECO:0007669"/>
    <property type="project" value="UniProtKB-ARBA"/>
</dbReference>
<evidence type="ECO:0000256" key="5">
    <source>
        <dbReference type="ARBA" id="ARBA00022840"/>
    </source>
</evidence>
<dbReference type="PROSITE" id="PS00211">
    <property type="entry name" value="ABC_TRANSPORTER_1"/>
    <property type="match status" value="1"/>
</dbReference>
<sequence>MSEQTQSPQAASSQPEGAPADAGVKQSHETIIRLSHVTKVFADPRTARKAAKQGKPLPKAVDDVSVDIAEGEIFGIIGYSGAGKSTLVRMINALERPTSGTVEVMGQDITNLSEGKLRPIRQKIGMVFQQFNLFESRTVAGNIAYPLVRDHWRADYRDRRVAELLEFVGLTEHANKYPSQLSGGQKQRVGIARALATHPRILLADEATSALDPETTKDVLDLLRRVNRQLSVTVVLITHQMDVIKRIADRVLVMSHGKAVEENDLFSLFANPQSPVTSHFISTVLDGAPSRETVADLHRHYDGRIITVVLREPVPERGITPSGQHISKLIASSPVTTSLLNGGVNDVAGHALGAITYEITGESANVENFITALRSDSDIVDFGTASAPVDYEKALRASVFSNVLDDPLASRSGSGDAPNETDTETSAETSKTTDANGDDKEAQA</sequence>
<dbReference type="FunFam" id="3.40.50.300:FF:000056">
    <property type="entry name" value="Cell division ATP-binding protein FtsE"/>
    <property type="match status" value="1"/>
</dbReference>
<evidence type="ECO:0000256" key="9">
    <source>
        <dbReference type="ARBA" id="ARBA00054718"/>
    </source>
</evidence>
<evidence type="ECO:0000256" key="6">
    <source>
        <dbReference type="ARBA" id="ARBA00022967"/>
    </source>
</evidence>
<dbReference type="InterPro" id="IPR041701">
    <property type="entry name" value="MetN_ABC"/>
</dbReference>
<feature type="domain" description="ABC transporter" evidence="12">
    <location>
        <begin position="32"/>
        <end position="281"/>
    </location>
</feature>
<evidence type="ECO:0000256" key="11">
    <source>
        <dbReference type="SAM" id="MobiDB-lite"/>
    </source>
</evidence>
<dbReference type="CDD" id="cd03258">
    <property type="entry name" value="ABC_MetN_methionine_transporter"/>
    <property type="match status" value="1"/>
</dbReference>
<evidence type="ECO:0000313" key="13">
    <source>
        <dbReference type="EMBL" id="OZG52079.1"/>
    </source>
</evidence>
<evidence type="ECO:0000256" key="3">
    <source>
        <dbReference type="ARBA" id="ARBA00022475"/>
    </source>
</evidence>
<dbReference type="Proteomes" id="UP000216454">
    <property type="component" value="Unassembled WGS sequence"/>
</dbReference>
<feature type="region of interest" description="Disordered" evidence="11">
    <location>
        <begin position="406"/>
        <end position="444"/>
    </location>
</feature>
<accession>A0A261EYX9</accession>
<comment type="function">
    <text evidence="9">Part of the ABC transporter FtsEX involved in cellular division. Has ATPase activity.</text>
</comment>
<dbReference type="SMART" id="SM00382">
    <property type="entry name" value="AAA"/>
    <property type="match status" value="1"/>
</dbReference>
<evidence type="ECO:0000256" key="4">
    <source>
        <dbReference type="ARBA" id="ARBA00022741"/>
    </source>
</evidence>
<feature type="compositionally biased region" description="Polar residues" evidence="11">
    <location>
        <begin position="426"/>
        <end position="435"/>
    </location>
</feature>
<dbReference type="SUPFAM" id="SSF52540">
    <property type="entry name" value="P-loop containing nucleoside triphosphate hydrolases"/>
    <property type="match status" value="1"/>
</dbReference>
<evidence type="ECO:0000256" key="7">
    <source>
        <dbReference type="ARBA" id="ARBA00022970"/>
    </source>
</evidence>
<keyword evidence="6" id="KW-1278">Translocase</keyword>
<keyword evidence="2" id="KW-0813">Transport</keyword>
<keyword evidence="14" id="KW-1185">Reference proteome</keyword>
<dbReference type="SUPFAM" id="SSF55021">
    <property type="entry name" value="ACT-like"/>
    <property type="match status" value="1"/>
</dbReference>
<dbReference type="InterPro" id="IPR003593">
    <property type="entry name" value="AAA+_ATPase"/>
</dbReference>
<evidence type="ECO:0000256" key="2">
    <source>
        <dbReference type="ARBA" id="ARBA00022448"/>
    </source>
</evidence>
<dbReference type="InterPro" id="IPR027417">
    <property type="entry name" value="P-loop_NTPase"/>
</dbReference>
<keyword evidence="4" id="KW-0547">Nucleotide-binding</keyword>
<dbReference type="InterPro" id="IPR003439">
    <property type="entry name" value="ABC_transporter-like_ATP-bd"/>
</dbReference>
<comment type="subunit">
    <text evidence="10">Homodimer. Forms a membrane-associated complex with FtsX.</text>
</comment>
<name>A0A261EYX9_9BIFI</name>
<dbReference type="Pfam" id="PF00005">
    <property type="entry name" value="ABC_tran"/>
    <property type="match status" value="1"/>
</dbReference>
<dbReference type="PROSITE" id="PS50893">
    <property type="entry name" value="ABC_TRANSPORTER_2"/>
    <property type="match status" value="1"/>
</dbReference>
<dbReference type="Pfam" id="PF09383">
    <property type="entry name" value="NIL"/>
    <property type="match status" value="1"/>
</dbReference>
<evidence type="ECO:0000256" key="1">
    <source>
        <dbReference type="ARBA" id="ARBA00005417"/>
    </source>
</evidence>
<keyword evidence="5 13" id="KW-0067">ATP-binding</keyword>
<dbReference type="InterPro" id="IPR017871">
    <property type="entry name" value="ABC_transporter-like_CS"/>
</dbReference>
<comment type="caution">
    <text evidence="13">The sequence shown here is derived from an EMBL/GenBank/DDBJ whole genome shotgun (WGS) entry which is preliminary data.</text>
</comment>
<proteinExistence type="inferred from homology"/>